<dbReference type="STRING" id="641691.SAMN05421636_102384"/>
<dbReference type="SUPFAM" id="SSF52317">
    <property type="entry name" value="Class I glutamine amidotransferase-like"/>
    <property type="match status" value="1"/>
</dbReference>
<dbReference type="CDD" id="cd01741">
    <property type="entry name" value="GATase1_1"/>
    <property type="match status" value="1"/>
</dbReference>
<gene>
    <name evidence="2" type="ORF">SAMN05421636_102384</name>
</gene>
<protein>
    <submittedName>
        <fullName evidence="2">GMP synthase (Glutamine-hydrolysing)</fullName>
    </submittedName>
</protein>
<accession>A0A1G6YV74</accession>
<dbReference type="Proteomes" id="UP000199109">
    <property type="component" value="Unassembled WGS sequence"/>
</dbReference>
<dbReference type="InterPro" id="IPR044992">
    <property type="entry name" value="ChyE-like"/>
</dbReference>
<dbReference type="AlphaFoldDB" id="A0A1G6YV74"/>
<dbReference type="OrthoDB" id="9804920at2"/>
<dbReference type="InterPro" id="IPR017926">
    <property type="entry name" value="GATASE"/>
</dbReference>
<dbReference type="InterPro" id="IPR029062">
    <property type="entry name" value="Class_I_gatase-like"/>
</dbReference>
<feature type="domain" description="Glutamine amidotransferase" evidence="1">
    <location>
        <begin position="54"/>
        <end position="205"/>
    </location>
</feature>
<name>A0A1G6YV74_9FLAO</name>
<proteinExistence type="predicted"/>
<evidence type="ECO:0000313" key="3">
    <source>
        <dbReference type="Proteomes" id="UP000199109"/>
    </source>
</evidence>
<keyword evidence="3" id="KW-1185">Reference proteome</keyword>
<dbReference type="PANTHER" id="PTHR42695">
    <property type="entry name" value="GLUTAMINE AMIDOTRANSFERASE YLR126C-RELATED"/>
    <property type="match status" value="1"/>
</dbReference>
<dbReference type="Gene3D" id="3.40.50.880">
    <property type="match status" value="1"/>
</dbReference>
<evidence type="ECO:0000313" key="2">
    <source>
        <dbReference type="EMBL" id="SDD94182.1"/>
    </source>
</evidence>
<dbReference type="EMBL" id="FNAO01000002">
    <property type="protein sequence ID" value="SDD94182.1"/>
    <property type="molecule type" value="Genomic_DNA"/>
</dbReference>
<dbReference type="RefSeq" id="WP_091866294.1">
    <property type="nucleotide sequence ID" value="NZ_FNAO01000002.1"/>
</dbReference>
<dbReference type="GO" id="GO:0005829">
    <property type="term" value="C:cytosol"/>
    <property type="evidence" value="ECO:0007669"/>
    <property type="project" value="TreeGrafter"/>
</dbReference>
<evidence type="ECO:0000259" key="1">
    <source>
        <dbReference type="Pfam" id="PF00117"/>
    </source>
</evidence>
<dbReference type="PROSITE" id="PS51273">
    <property type="entry name" value="GATASE_TYPE_1"/>
    <property type="match status" value="1"/>
</dbReference>
<reference evidence="2 3" key="1">
    <citation type="submission" date="2016-10" db="EMBL/GenBank/DDBJ databases">
        <authorList>
            <person name="de Groot N.N."/>
        </authorList>
    </citation>
    <scope>NUCLEOTIDE SEQUENCE [LARGE SCALE GENOMIC DNA]</scope>
    <source>
        <strain evidence="2 3">DSM 23421</strain>
    </source>
</reference>
<sequence length="265" mass="29389">MKLLIVEGNTKEVREEREAFGIKPYHLIFREMLHFLMPTSQTEVVFPADGSKNLPTAIQLTKYDGILWTGSSLSVTEIIPSVTDQLNFAETIFGSGTPLYGSCWGLQVATTVAGGKVARGNQGLEFGIANGITLTEPALKSPFFPERKSNYSALCIHFDEVVKIPENAIVLAENSHSEVQALVFDYHKSSFFGVQYHPEFKTSDMAKITSLLSGKLIDSGRFTSVAEVEAFVVRLSEEMNLPEEIVDYKLHTLEIGAWLKHISLQ</sequence>
<organism evidence="2 3">
    <name type="scientific">Pricia antarctica</name>
    <dbReference type="NCBI Taxonomy" id="641691"/>
    <lineage>
        <taxon>Bacteria</taxon>
        <taxon>Pseudomonadati</taxon>
        <taxon>Bacteroidota</taxon>
        <taxon>Flavobacteriia</taxon>
        <taxon>Flavobacteriales</taxon>
        <taxon>Flavobacteriaceae</taxon>
        <taxon>Pricia</taxon>
    </lineage>
</organism>
<dbReference type="Pfam" id="PF00117">
    <property type="entry name" value="GATase"/>
    <property type="match status" value="1"/>
</dbReference>
<dbReference type="PANTHER" id="PTHR42695:SF5">
    <property type="entry name" value="GLUTAMINE AMIDOTRANSFERASE YLR126C-RELATED"/>
    <property type="match status" value="1"/>
</dbReference>